<comment type="similarity">
    <text evidence="1">Belongs to the low molecular weight phosphotyrosine protein phosphatase family.</text>
</comment>
<dbReference type="Gene3D" id="3.40.50.2300">
    <property type="match status" value="1"/>
</dbReference>
<feature type="active site" evidence="5">
    <location>
        <position position="25"/>
    </location>
</feature>
<dbReference type="Proteomes" id="UP000074382">
    <property type="component" value="Unassembled WGS sequence"/>
</dbReference>
<evidence type="ECO:0000256" key="1">
    <source>
        <dbReference type="ARBA" id="ARBA00011063"/>
    </source>
</evidence>
<keyword evidence="3" id="KW-0378">Hydrolase</keyword>
<comment type="caution">
    <text evidence="7">The sequence shown here is derived from an EMBL/GenBank/DDBJ whole genome shotgun (WGS) entry which is preliminary data.</text>
</comment>
<dbReference type="InterPro" id="IPR017867">
    <property type="entry name" value="Tyr_phospatase_low_mol_wt"/>
</dbReference>
<evidence type="ECO:0000256" key="2">
    <source>
        <dbReference type="ARBA" id="ARBA00013064"/>
    </source>
</evidence>
<keyword evidence="8" id="KW-1185">Reference proteome</keyword>
<dbReference type="CDD" id="cd16343">
    <property type="entry name" value="LMWPTP"/>
    <property type="match status" value="1"/>
</dbReference>
<dbReference type="InterPro" id="IPR036196">
    <property type="entry name" value="Ptyr_pPase_sf"/>
</dbReference>
<dbReference type="GO" id="GO:0004725">
    <property type="term" value="F:protein tyrosine phosphatase activity"/>
    <property type="evidence" value="ECO:0007669"/>
    <property type="project" value="UniProtKB-EC"/>
</dbReference>
<evidence type="ECO:0000313" key="8">
    <source>
        <dbReference type="Proteomes" id="UP000074382"/>
    </source>
</evidence>
<keyword evidence="4" id="KW-0904">Protein phosphatase</keyword>
<gene>
    <name evidence="7" type="ORF">AC529_01550</name>
</gene>
<dbReference type="SUPFAM" id="SSF52788">
    <property type="entry name" value="Phosphotyrosine protein phosphatases I"/>
    <property type="match status" value="1"/>
</dbReference>
<dbReference type="EMBL" id="LGEM01000009">
    <property type="protein sequence ID" value="KUP98419.1"/>
    <property type="molecule type" value="Genomic_DNA"/>
</dbReference>
<dbReference type="STRING" id="665004.AC529_01550"/>
<evidence type="ECO:0000259" key="6">
    <source>
        <dbReference type="SMART" id="SM00226"/>
    </source>
</evidence>
<dbReference type="PATRIC" id="fig|665004.4.peg.3664"/>
<dbReference type="InterPro" id="IPR050438">
    <property type="entry name" value="LMW_PTPase"/>
</dbReference>
<protein>
    <recommendedName>
        <fullName evidence="2">protein-tyrosine-phosphatase</fullName>
        <ecNumber evidence="2">3.1.3.48</ecNumber>
    </recommendedName>
</protein>
<dbReference type="PANTHER" id="PTHR11717:SF7">
    <property type="entry name" value="LOW MOLECULAR WEIGHT PHOSPHOTYROSINE PROTEIN PHOSPHATASE"/>
    <property type="match status" value="1"/>
</dbReference>
<feature type="domain" description="Phosphotyrosine protein phosphatase I" evidence="6">
    <location>
        <begin position="13"/>
        <end position="163"/>
    </location>
</feature>
<dbReference type="Pfam" id="PF01451">
    <property type="entry name" value="LMWPc"/>
    <property type="match status" value="1"/>
</dbReference>
<organism evidence="7 8">
    <name type="scientific">Thermobifida cellulosilytica TB100</name>
    <dbReference type="NCBI Taxonomy" id="665004"/>
    <lineage>
        <taxon>Bacteria</taxon>
        <taxon>Bacillati</taxon>
        <taxon>Actinomycetota</taxon>
        <taxon>Actinomycetes</taxon>
        <taxon>Streptosporangiales</taxon>
        <taxon>Nocardiopsidaceae</taxon>
        <taxon>Thermobifida</taxon>
    </lineage>
</organism>
<dbReference type="OrthoDB" id="9784339at2"/>
<proteinExistence type="inferred from homology"/>
<accession>A0A147KME1</accession>
<dbReference type="AlphaFoldDB" id="A0A147KME1"/>
<dbReference type="SMART" id="SM00226">
    <property type="entry name" value="LMWPc"/>
    <property type="match status" value="1"/>
</dbReference>
<evidence type="ECO:0000256" key="4">
    <source>
        <dbReference type="ARBA" id="ARBA00022912"/>
    </source>
</evidence>
<dbReference type="EC" id="3.1.3.48" evidence="2"/>
<evidence type="ECO:0000313" key="7">
    <source>
        <dbReference type="EMBL" id="KUP98419.1"/>
    </source>
</evidence>
<dbReference type="PANTHER" id="PTHR11717">
    <property type="entry name" value="LOW MOLECULAR WEIGHT PROTEIN TYROSINE PHOSPHATASE"/>
    <property type="match status" value="1"/>
</dbReference>
<feature type="active site" description="Proton donor" evidence="5">
    <location>
        <position position="137"/>
    </location>
</feature>
<dbReference type="PRINTS" id="PR00719">
    <property type="entry name" value="LMWPTPASE"/>
</dbReference>
<feature type="active site" evidence="5">
    <location>
        <position position="19"/>
    </location>
</feature>
<evidence type="ECO:0000256" key="3">
    <source>
        <dbReference type="ARBA" id="ARBA00022801"/>
    </source>
</evidence>
<name>A0A147KME1_THECS</name>
<evidence type="ECO:0000256" key="5">
    <source>
        <dbReference type="PIRSR" id="PIRSR617867-1"/>
    </source>
</evidence>
<dbReference type="RefSeq" id="WP_068758288.1">
    <property type="nucleotide sequence ID" value="NZ_KQ950185.1"/>
</dbReference>
<reference evidence="8" key="1">
    <citation type="journal article" date="2017" name="Acta Aliment.">
        <title>Plant polysaccharide degrading enzyme system of Thermpbifida cellulosilytica TB100 revealed by de novo genome project data.</title>
        <authorList>
            <person name="Toth A."/>
            <person name="Baka E."/>
            <person name="Luzics S."/>
            <person name="Bata-Vidacs I."/>
            <person name="Nagy I."/>
            <person name="Balint B."/>
            <person name="Herceg R."/>
            <person name="Olasz F."/>
            <person name="Wilk T."/>
            <person name="Nagy T."/>
            <person name="Kriszt B."/>
            <person name="Nagy I."/>
            <person name="Kukolya J."/>
        </authorList>
    </citation>
    <scope>NUCLEOTIDE SEQUENCE [LARGE SCALE GENOMIC DNA]</scope>
    <source>
        <strain evidence="8">TB100</strain>
    </source>
</reference>
<sequence length="170" mass="18354">MSLPEPRDSSGPYRICVVCLGNICRSPMAEKILITDLARAGLADRVEVDSAGTGDWHIGADMDPRAASTLRKYGYPTGHVARQFSPSWFAERDLVLAMDTDNLDDLVRLAPDAESRERIRLFRSFAPGAGPNPEVPDPYYGGDDGFVAVLTMIEAASKGLTGELAPLFGP</sequence>
<dbReference type="InterPro" id="IPR023485">
    <property type="entry name" value="Ptyr_pPase"/>
</dbReference>